<dbReference type="Proteomes" id="UP000053095">
    <property type="component" value="Unassembled WGS sequence"/>
</dbReference>
<sequence length="458" mass="53595">MANIRTIQAMNTLNGLPVELKLCILQQLPNLQSIHALTRASTKYFQTYTQFRSQVLYDLLRRQHNDEVNITEAVVAMRSEGVIAEDIRNRDKIINLLDCRRCGTKESKTRFRADSFTTDEIMKMMKMHESAIYFMEDYAATLPAPSWWDHKSRKWESPMIFSHTERARFFRAFYRLQTWCHIFGQPEYGRHFSSSSPSSFPTPFSAGLERPSENEWTDRTFTLEQAWRLIWGTMPPWEIEEVGSLLDYFMSKYIQVFQEITTALINGYRPGNSATDAESAPSSDILDDAPIGTLPLGTPIHMIYELRGDPWSLAITFRYSMIEIGPYFLYKILQQPYEDRHIAVSNNLRSVFTTKLWEVTGLNDEQKLPLVSPADRYERADLATFLTAVHALEKPNKCWIRHWAGSERQIHPDLWLRNGIGHYSSYPTMNRREWKWGYVLWDDERLERWNAVELSARS</sequence>
<gene>
    <name evidence="1" type="ORF">TCE0_033f09416</name>
</gene>
<keyword evidence="2" id="KW-1185">Reference proteome</keyword>
<dbReference type="AlphaFoldDB" id="A0A6V8HAY0"/>
<name>A0A6V8HAY0_TALPI</name>
<evidence type="ECO:0000313" key="2">
    <source>
        <dbReference type="Proteomes" id="UP000053095"/>
    </source>
</evidence>
<organism evidence="1 2">
    <name type="scientific">Talaromyces pinophilus</name>
    <name type="common">Penicillium pinophilum</name>
    <dbReference type="NCBI Taxonomy" id="128442"/>
    <lineage>
        <taxon>Eukaryota</taxon>
        <taxon>Fungi</taxon>
        <taxon>Dikarya</taxon>
        <taxon>Ascomycota</taxon>
        <taxon>Pezizomycotina</taxon>
        <taxon>Eurotiomycetes</taxon>
        <taxon>Eurotiomycetidae</taxon>
        <taxon>Eurotiales</taxon>
        <taxon>Trichocomaceae</taxon>
        <taxon>Talaromyces</taxon>
        <taxon>Talaromyces sect. Talaromyces</taxon>
    </lineage>
</organism>
<dbReference type="EMBL" id="DF933829">
    <property type="protein sequence ID" value="GAM38582.1"/>
    <property type="molecule type" value="Genomic_DNA"/>
</dbReference>
<evidence type="ECO:0008006" key="3">
    <source>
        <dbReference type="Google" id="ProtNLM"/>
    </source>
</evidence>
<protein>
    <recommendedName>
        <fullName evidence="3">F-box domain-containing protein</fullName>
    </recommendedName>
</protein>
<reference evidence="2" key="1">
    <citation type="journal article" date="2015" name="Genome Announc.">
        <title>Draft genome sequence of Talaromyces cellulolyticus strain Y-94, a source of lignocellulosic biomass-degrading enzymes.</title>
        <authorList>
            <person name="Fujii T."/>
            <person name="Koike H."/>
            <person name="Sawayama S."/>
            <person name="Yano S."/>
            <person name="Inoue H."/>
        </authorList>
    </citation>
    <scope>NUCLEOTIDE SEQUENCE [LARGE SCALE GENOMIC DNA]</scope>
    <source>
        <strain evidence="2">Y-94</strain>
    </source>
</reference>
<accession>A0A6V8HAY0</accession>
<comment type="caution">
    <text evidence="1">The sequence shown here is derived from an EMBL/GenBank/DDBJ whole genome shotgun (WGS) entry which is preliminary data.</text>
</comment>
<proteinExistence type="predicted"/>
<evidence type="ECO:0000313" key="1">
    <source>
        <dbReference type="EMBL" id="GAM38582.1"/>
    </source>
</evidence>